<dbReference type="AlphaFoldDB" id="A0AAJ0FZD8"/>
<evidence type="ECO:0000259" key="1">
    <source>
        <dbReference type="Pfam" id="PF06283"/>
    </source>
</evidence>
<proteinExistence type="predicted"/>
<sequence length="257" mass="28343">MSDEPFHVLVFTKTAGYRHDSIPAAIAAWERLAQASRRLHSSSPGFHVTSSEDGALFTPERLSAFRVIVLQHVTGEFLDAAQLAALKAFVRSGRGVVGIHTATTGMPSDQDAGCVDTEGWYERMIGAAFDGHPEPQEGIIKIEDPSHPILTRGLGGQGDGLRTFTETGVRRRWFDEWYDFKTPPGMRQSLNARILLSVDESTYKGGKLGRHHALIWCHEFEGGRVFQTALGHFDEAYEDDMFLGQVLGGLLWAAGFL</sequence>
<evidence type="ECO:0000313" key="2">
    <source>
        <dbReference type="EMBL" id="KAK2594750.1"/>
    </source>
</evidence>
<dbReference type="InterPro" id="IPR029062">
    <property type="entry name" value="Class_I_gatase-like"/>
</dbReference>
<protein>
    <recommendedName>
        <fullName evidence="1">ThuA-like domain-containing protein</fullName>
    </recommendedName>
</protein>
<name>A0AAJ0FZD8_9HYPO</name>
<dbReference type="Proteomes" id="UP001251528">
    <property type="component" value="Unassembled WGS sequence"/>
</dbReference>
<keyword evidence="3" id="KW-1185">Reference proteome</keyword>
<reference evidence="2" key="1">
    <citation type="submission" date="2023-06" db="EMBL/GenBank/DDBJ databases">
        <title>Conoideocrella luteorostrata (Hypocreales: Clavicipitaceae), a potential biocontrol fungus for elongate hemlock scale in United States Christmas tree production areas.</title>
        <authorList>
            <person name="Barrett H."/>
            <person name="Lovett B."/>
            <person name="Macias A.M."/>
            <person name="Stajich J.E."/>
            <person name="Kasson M.T."/>
        </authorList>
    </citation>
    <scope>NUCLEOTIDE SEQUENCE</scope>
    <source>
        <strain evidence="2">ARSEF 14590</strain>
    </source>
</reference>
<dbReference type="PANTHER" id="PTHR40469:SF2">
    <property type="entry name" value="GALACTOSE-BINDING DOMAIN-LIKE SUPERFAMILY PROTEIN"/>
    <property type="match status" value="1"/>
</dbReference>
<dbReference type="PANTHER" id="PTHR40469">
    <property type="entry name" value="SECRETED GLYCOSYL HYDROLASE"/>
    <property type="match status" value="1"/>
</dbReference>
<comment type="caution">
    <text evidence="2">The sequence shown here is derived from an EMBL/GenBank/DDBJ whole genome shotgun (WGS) entry which is preliminary data.</text>
</comment>
<dbReference type="Gene3D" id="3.40.50.880">
    <property type="match status" value="1"/>
</dbReference>
<dbReference type="Pfam" id="PF06283">
    <property type="entry name" value="ThuA"/>
    <property type="match status" value="1"/>
</dbReference>
<dbReference type="SUPFAM" id="SSF52317">
    <property type="entry name" value="Class I glutamine amidotransferase-like"/>
    <property type="match status" value="1"/>
</dbReference>
<dbReference type="EMBL" id="JASWJB010000157">
    <property type="protein sequence ID" value="KAK2594750.1"/>
    <property type="molecule type" value="Genomic_DNA"/>
</dbReference>
<evidence type="ECO:0000313" key="3">
    <source>
        <dbReference type="Proteomes" id="UP001251528"/>
    </source>
</evidence>
<accession>A0AAJ0FZD8</accession>
<organism evidence="2 3">
    <name type="scientific">Conoideocrella luteorostrata</name>
    <dbReference type="NCBI Taxonomy" id="1105319"/>
    <lineage>
        <taxon>Eukaryota</taxon>
        <taxon>Fungi</taxon>
        <taxon>Dikarya</taxon>
        <taxon>Ascomycota</taxon>
        <taxon>Pezizomycotina</taxon>
        <taxon>Sordariomycetes</taxon>
        <taxon>Hypocreomycetidae</taxon>
        <taxon>Hypocreales</taxon>
        <taxon>Clavicipitaceae</taxon>
        <taxon>Conoideocrella</taxon>
    </lineage>
</organism>
<feature type="domain" description="ThuA-like" evidence="1">
    <location>
        <begin position="8"/>
        <end position="253"/>
    </location>
</feature>
<gene>
    <name evidence="2" type="ORF">QQS21_007548</name>
</gene>
<dbReference type="InterPro" id="IPR029010">
    <property type="entry name" value="ThuA-like"/>
</dbReference>